<dbReference type="EMBL" id="JAJFAZ020000002">
    <property type="protein sequence ID" value="KAI5343971.1"/>
    <property type="molecule type" value="Genomic_DNA"/>
</dbReference>
<dbReference type="PANTHER" id="PTHR48475">
    <property type="entry name" value="RIBONUCLEASE H"/>
    <property type="match status" value="1"/>
</dbReference>
<dbReference type="Proteomes" id="UP001054821">
    <property type="component" value="Chromosome 2"/>
</dbReference>
<feature type="region of interest" description="Disordered" evidence="1">
    <location>
        <begin position="1"/>
        <end position="76"/>
    </location>
</feature>
<organism evidence="2 3">
    <name type="scientific">Prunus dulcis</name>
    <name type="common">Almond</name>
    <name type="synonym">Amygdalus dulcis</name>
    <dbReference type="NCBI Taxonomy" id="3755"/>
    <lineage>
        <taxon>Eukaryota</taxon>
        <taxon>Viridiplantae</taxon>
        <taxon>Streptophyta</taxon>
        <taxon>Embryophyta</taxon>
        <taxon>Tracheophyta</taxon>
        <taxon>Spermatophyta</taxon>
        <taxon>Magnoliopsida</taxon>
        <taxon>eudicotyledons</taxon>
        <taxon>Gunneridae</taxon>
        <taxon>Pentapetalae</taxon>
        <taxon>rosids</taxon>
        <taxon>fabids</taxon>
        <taxon>Rosales</taxon>
        <taxon>Rosaceae</taxon>
        <taxon>Amygdaloideae</taxon>
        <taxon>Amygdaleae</taxon>
        <taxon>Prunus</taxon>
    </lineage>
</organism>
<reference evidence="2 3" key="1">
    <citation type="journal article" date="2022" name="G3 (Bethesda)">
        <title>Whole-genome sequence and methylome profiling of the almond [Prunus dulcis (Mill.) D.A. Webb] cultivar 'Nonpareil'.</title>
        <authorList>
            <person name="D'Amico-Willman K.M."/>
            <person name="Ouma W.Z."/>
            <person name="Meulia T."/>
            <person name="Sideli G.M."/>
            <person name="Gradziel T.M."/>
            <person name="Fresnedo-Ramirez J."/>
        </authorList>
    </citation>
    <scope>NUCLEOTIDE SEQUENCE [LARGE SCALE GENOMIC DNA]</scope>
    <source>
        <strain evidence="2">Clone GOH B32 T37-40</strain>
    </source>
</reference>
<feature type="compositionally biased region" description="Basic and acidic residues" evidence="1">
    <location>
        <begin position="22"/>
        <end position="38"/>
    </location>
</feature>
<dbReference type="AlphaFoldDB" id="A0AAD4ZFT5"/>
<keyword evidence="3" id="KW-1185">Reference proteome</keyword>
<comment type="caution">
    <text evidence="2">The sequence shown here is derived from an EMBL/GenBank/DDBJ whole genome shotgun (WGS) entry which is preliminary data.</text>
</comment>
<dbReference type="PANTHER" id="PTHR48475:SF2">
    <property type="entry name" value="RIBONUCLEASE H"/>
    <property type="match status" value="1"/>
</dbReference>
<evidence type="ECO:0000313" key="3">
    <source>
        <dbReference type="Proteomes" id="UP001054821"/>
    </source>
</evidence>
<accession>A0AAD4ZFT5</accession>
<sequence length="217" mass="24560">MGSARRWFGKPIRMRSRLGTDNTRRTQDRRLPAHREPGNGRLRRQGCLHARLPFNRPSATPKLPSLQDQTDPRGENSHADALARLASAINDKVGRKVPMEILAQPSTAASETCTVRYEDTWMSHIYSYLTNGTLPEDKAQAQKLRYRSARYTVINNVLYKRGYTTPYLKCLTAEQGDYILREIHNVCVATIPGPGPSPTKPFSRDTFGRPCIKTLIH</sequence>
<proteinExistence type="predicted"/>
<evidence type="ECO:0000256" key="1">
    <source>
        <dbReference type="SAM" id="MobiDB-lite"/>
    </source>
</evidence>
<name>A0AAD4ZFT5_PRUDU</name>
<gene>
    <name evidence="2" type="ORF">L3X38_011848</name>
</gene>
<evidence type="ECO:0000313" key="2">
    <source>
        <dbReference type="EMBL" id="KAI5343971.1"/>
    </source>
</evidence>
<protein>
    <submittedName>
        <fullName evidence="2">Uncharacterized protein</fullName>
    </submittedName>
</protein>